<sequence length="206" mass="22630">MIDRAITEFDRALRTVFASACSVRPVPGEDLRDAELGDAGRRHAAALMRVNHVGEICAQALYQGQAMMSRDPVIRDALRQASQEETEHLAWTERRIADLGGRKSLLNPLWYGGALCLGVLAGRFGERLNLGFLAETERQVEQHLKGHLDTLPAGDLRSRAIVEQMKADEAEHADTAVRLGAHELPAPAKAAMRLGAKLMTTLAYRI</sequence>
<evidence type="ECO:0000256" key="7">
    <source>
        <dbReference type="ARBA" id="ARBA00023033"/>
    </source>
</evidence>
<keyword evidence="8 9" id="KW-0472">Membrane</keyword>
<dbReference type="GO" id="GO:0006744">
    <property type="term" value="P:ubiquinone biosynthetic process"/>
    <property type="evidence" value="ECO:0007669"/>
    <property type="project" value="UniProtKB-UniRule"/>
</dbReference>
<dbReference type="GO" id="GO:0046872">
    <property type="term" value="F:metal ion binding"/>
    <property type="evidence" value="ECO:0007669"/>
    <property type="project" value="UniProtKB-KW"/>
</dbReference>
<comment type="pathway">
    <text evidence="1 9">Cofactor biosynthesis; ubiquinone biosynthesis.</text>
</comment>
<evidence type="ECO:0000256" key="8">
    <source>
        <dbReference type="ARBA" id="ARBA00023136"/>
    </source>
</evidence>
<evidence type="ECO:0000313" key="10">
    <source>
        <dbReference type="EMBL" id="APR06071.1"/>
    </source>
</evidence>
<dbReference type="InterPro" id="IPR012347">
    <property type="entry name" value="Ferritin-like"/>
</dbReference>
<keyword evidence="11" id="KW-1185">Reference proteome</keyword>
<proteinExistence type="inferred from homology"/>
<evidence type="ECO:0000256" key="3">
    <source>
        <dbReference type="ARBA" id="ARBA00022688"/>
    </source>
</evidence>
<dbReference type="InterPro" id="IPR011566">
    <property type="entry name" value="Ubq_synth_Coq7"/>
</dbReference>
<dbReference type="PANTHER" id="PTHR11237">
    <property type="entry name" value="COENZYME Q10 BIOSYNTHESIS PROTEIN 7"/>
    <property type="match status" value="1"/>
</dbReference>
<name>A0A1H5TNL0_9RHOO</name>
<comment type="catalytic activity">
    <reaction evidence="9">
        <text>a 5-methoxy-2-methyl-3-(all-trans-polyprenyl)benzene-1,4-diol + AH2 + O2 = a 3-demethylubiquinol + A + H2O</text>
        <dbReference type="Rhea" id="RHEA:50908"/>
        <dbReference type="Rhea" id="RHEA-COMP:10859"/>
        <dbReference type="Rhea" id="RHEA-COMP:10914"/>
        <dbReference type="ChEBI" id="CHEBI:13193"/>
        <dbReference type="ChEBI" id="CHEBI:15377"/>
        <dbReference type="ChEBI" id="CHEBI:15379"/>
        <dbReference type="ChEBI" id="CHEBI:17499"/>
        <dbReference type="ChEBI" id="CHEBI:84167"/>
        <dbReference type="ChEBI" id="CHEBI:84422"/>
        <dbReference type="EC" id="1.14.99.60"/>
    </reaction>
</comment>
<feature type="binding site" evidence="9">
    <location>
        <position position="85"/>
    </location>
    <ligand>
        <name>Fe cation</name>
        <dbReference type="ChEBI" id="CHEBI:24875"/>
        <label>2</label>
    </ligand>
</feature>
<evidence type="ECO:0000313" key="11">
    <source>
        <dbReference type="Proteomes" id="UP000185739"/>
    </source>
</evidence>
<dbReference type="EMBL" id="CP018839">
    <property type="protein sequence ID" value="APR06071.1"/>
    <property type="molecule type" value="Genomic_DNA"/>
</dbReference>
<feature type="binding site" evidence="9">
    <location>
        <position position="169"/>
    </location>
    <ligand>
        <name>Fe cation</name>
        <dbReference type="ChEBI" id="CHEBI:24875"/>
        <label>2</label>
    </ligand>
</feature>
<keyword evidence="7 9" id="KW-0503">Monooxygenase</keyword>
<dbReference type="SUPFAM" id="SSF47240">
    <property type="entry name" value="Ferritin-like"/>
    <property type="match status" value="1"/>
</dbReference>
<keyword evidence="5 9" id="KW-0560">Oxidoreductase</keyword>
<feature type="binding site" evidence="9">
    <location>
        <position position="172"/>
    </location>
    <ligand>
        <name>Fe cation</name>
        <dbReference type="ChEBI" id="CHEBI:24875"/>
        <label>2</label>
    </ligand>
</feature>
<comment type="similarity">
    <text evidence="9">Belongs to the COQ7 family.</text>
</comment>
<feature type="binding site" evidence="9">
    <location>
        <position position="169"/>
    </location>
    <ligand>
        <name>Fe cation</name>
        <dbReference type="ChEBI" id="CHEBI:24875"/>
        <label>1</label>
    </ligand>
</feature>
<dbReference type="GO" id="GO:0008682">
    <property type="term" value="F:3-demethoxyubiquinol 3-hydroxylase activity"/>
    <property type="evidence" value="ECO:0007669"/>
    <property type="project" value="UniProtKB-EC"/>
</dbReference>
<feature type="binding site" evidence="9">
    <location>
        <position position="85"/>
    </location>
    <ligand>
        <name>Fe cation</name>
        <dbReference type="ChEBI" id="CHEBI:24875"/>
        <label>1</label>
    </ligand>
</feature>
<accession>A0A1H5TNL0</accession>
<feature type="binding site" evidence="9">
    <location>
        <position position="55"/>
    </location>
    <ligand>
        <name>Fe cation</name>
        <dbReference type="ChEBI" id="CHEBI:24875"/>
        <label>1</label>
    </ligand>
</feature>
<evidence type="ECO:0000256" key="6">
    <source>
        <dbReference type="ARBA" id="ARBA00023004"/>
    </source>
</evidence>
<gene>
    <name evidence="9" type="primary">coq7</name>
    <name evidence="10" type="ORF">Tchl_3265</name>
</gene>
<dbReference type="InterPro" id="IPR009078">
    <property type="entry name" value="Ferritin-like_SF"/>
</dbReference>
<dbReference type="RefSeq" id="WP_075149318.1">
    <property type="nucleotide sequence ID" value="NZ_CP018839.1"/>
</dbReference>
<dbReference type="NCBIfam" id="NF033656">
    <property type="entry name" value="DMQ_monoox_COQ7"/>
    <property type="match status" value="1"/>
</dbReference>
<comment type="cofactor">
    <cofactor evidence="9">
        <name>Fe cation</name>
        <dbReference type="ChEBI" id="CHEBI:24875"/>
    </cofactor>
    <text evidence="9">Binds 2 iron ions per subunit.</text>
</comment>
<dbReference type="OrthoDB" id="5192789at2"/>
<keyword evidence="4 9" id="KW-0479">Metal-binding</keyword>
<keyword evidence="3 9" id="KW-0831">Ubiquinone biosynthesis</keyword>
<feature type="binding site" evidence="9">
    <location>
        <position position="88"/>
    </location>
    <ligand>
        <name>Fe cation</name>
        <dbReference type="ChEBI" id="CHEBI:24875"/>
        <label>1</label>
    </ligand>
</feature>
<evidence type="ECO:0000256" key="9">
    <source>
        <dbReference type="HAMAP-Rule" id="MF_01658"/>
    </source>
</evidence>
<reference evidence="10 11" key="1">
    <citation type="submission" date="2016-12" db="EMBL/GenBank/DDBJ databases">
        <title>Complete genome sequence of Thauera chlorobenzoica, a Betaproteobacterium degrading haloaromatics anaerobically to CO2 and halides.</title>
        <authorList>
            <person name="Goris T."/>
            <person name="Mergelsberg M."/>
            <person name="Boll M."/>
        </authorList>
    </citation>
    <scope>NUCLEOTIDE SEQUENCE [LARGE SCALE GENOMIC DNA]</scope>
    <source>
        <strain evidence="10 11">3CB1</strain>
    </source>
</reference>
<dbReference type="UniPathway" id="UPA00232"/>
<evidence type="ECO:0000256" key="4">
    <source>
        <dbReference type="ARBA" id="ARBA00022723"/>
    </source>
</evidence>
<dbReference type="KEGG" id="tcl:Tchl_3265"/>
<dbReference type="Proteomes" id="UP000185739">
    <property type="component" value="Chromosome"/>
</dbReference>
<dbReference type="InterPro" id="IPR047809">
    <property type="entry name" value="COQ7_proteobact"/>
</dbReference>
<dbReference type="PANTHER" id="PTHR11237:SF4">
    <property type="entry name" value="5-DEMETHOXYUBIQUINONE HYDROXYLASE, MITOCHONDRIAL"/>
    <property type="match status" value="1"/>
</dbReference>
<dbReference type="GO" id="GO:0005886">
    <property type="term" value="C:plasma membrane"/>
    <property type="evidence" value="ECO:0007669"/>
    <property type="project" value="UniProtKB-SubCell"/>
</dbReference>
<evidence type="ECO:0000256" key="5">
    <source>
        <dbReference type="ARBA" id="ARBA00023002"/>
    </source>
</evidence>
<protein>
    <recommendedName>
        <fullName evidence="9">3-demethoxyubiquinol 3-hydroxylase</fullName>
        <shortName evidence="9">DMQ hydroxylase</shortName>
        <ecNumber evidence="9">1.14.99.60</ecNumber>
    </recommendedName>
    <alternativeName>
        <fullName evidence="9">2-nonaprenyl-3-methyl-6-methoxy-1,4-benzoquinol hydroxylase</fullName>
    </alternativeName>
</protein>
<keyword evidence="6 9" id="KW-0408">Iron</keyword>
<organism evidence="10 11">
    <name type="scientific">Thauera chlorobenzoica</name>
    <dbReference type="NCBI Taxonomy" id="96773"/>
    <lineage>
        <taxon>Bacteria</taxon>
        <taxon>Pseudomonadati</taxon>
        <taxon>Pseudomonadota</taxon>
        <taxon>Betaproteobacteria</taxon>
        <taxon>Rhodocyclales</taxon>
        <taxon>Zoogloeaceae</taxon>
        <taxon>Thauera</taxon>
    </lineage>
</organism>
<dbReference type="CDD" id="cd01042">
    <property type="entry name" value="DMQH"/>
    <property type="match status" value="1"/>
</dbReference>
<feature type="binding site" evidence="9">
    <location>
        <position position="137"/>
    </location>
    <ligand>
        <name>Fe cation</name>
        <dbReference type="ChEBI" id="CHEBI:24875"/>
        <label>2</label>
    </ligand>
</feature>
<evidence type="ECO:0000256" key="1">
    <source>
        <dbReference type="ARBA" id="ARBA00004749"/>
    </source>
</evidence>
<dbReference type="STRING" id="96773.Tchl_3265"/>
<dbReference type="HAMAP" id="MF_01658">
    <property type="entry name" value="COQ7"/>
    <property type="match status" value="1"/>
</dbReference>
<evidence type="ECO:0000256" key="2">
    <source>
        <dbReference type="ARBA" id="ARBA00022475"/>
    </source>
</evidence>
<comment type="function">
    <text evidence="9">Catalyzes the hydroxylation of 2-nonaprenyl-3-methyl-6-methoxy-1,4-benzoquinol during ubiquinone biosynthesis.</text>
</comment>
<keyword evidence="2 9" id="KW-1003">Cell membrane</keyword>
<comment type="subcellular location">
    <subcellularLocation>
        <location evidence="9">Cell membrane</location>
        <topology evidence="9">Peripheral membrane protein</topology>
    </subcellularLocation>
</comment>
<dbReference type="Pfam" id="PF03232">
    <property type="entry name" value="COQ7"/>
    <property type="match status" value="1"/>
</dbReference>
<dbReference type="Gene3D" id="1.20.1260.10">
    <property type="match status" value="1"/>
</dbReference>
<dbReference type="EC" id="1.14.99.60" evidence="9"/>
<dbReference type="AlphaFoldDB" id="A0A1H5TNL0"/>